<keyword evidence="1" id="KW-0812">Transmembrane</keyword>
<evidence type="ECO:0000256" key="1">
    <source>
        <dbReference type="SAM" id="Phobius"/>
    </source>
</evidence>
<reference evidence="2 3" key="1">
    <citation type="submission" date="2016-08" db="EMBL/GenBank/DDBJ databases">
        <authorList>
            <person name="Seilhamer J.J."/>
        </authorList>
    </citation>
    <scope>NUCLEOTIDE SEQUENCE [LARGE SCALE GENOMIC DNA]</scope>
    <source>
        <strain evidence="2">L21-II-0</strain>
    </source>
</reference>
<evidence type="ECO:0000313" key="2">
    <source>
        <dbReference type="EMBL" id="SCL76009.1"/>
    </source>
</evidence>
<evidence type="ECO:0000313" key="3">
    <source>
        <dbReference type="Proteomes" id="UP000184671"/>
    </source>
</evidence>
<gene>
    <name evidence="2" type="ORF">L21_1930</name>
</gene>
<sequence length="110" mass="12285">MKQDRWKLYLKVSWGAVIALLAFSLLVGWMGGSDSWNSMLAGSVWIIINFGILTLLIIIAVRIKEWIEGQVANVAEQKGAGAELQMLRQSVERIEAKVDRIEKVLDGISE</sequence>
<dbReference type="STRING" id="118126.L21_1930"/>
<dbReference type="AlphaFoldDB" id="A0A1M4MM79"/>
<organism evidence="2 3">
    <name type="scientific">Methanoculleus chikugoensis</name>
    <dbReference type="NCBI Taxonomy" id="118126"/>
    <lineage>
        <taxon>Archaea</taxon>
        <taxon>Methanobacteriati</taxon>
        <taxon>Methanobacteriota</taxon>
        <taxon>Stenosarchaea group</taxon>
        <taxon>Methanomicrobia</taxon>
        <taxon>Methanomicrobiales</taxon>
        <taxon>Methanomicrobiaceae</taxon>
        <taxon>Methanoculleus</taxon>
    </lineage>
</organism>
<keyword evidence="1" id="KW-0472">Membrane</keyword>
<keyword evidence="1" id="KW-1133">Transmembrane helix</keyword>
<proteinExistence type="predicted"/>
<feature type="transmembrane region" description="Helical" evidence="1">
    <location>
        <begin position="38"/>
        <end position="61"/>
    </location>
</feature>
<accession>A0A1M4MM79</accession>
<name>A0A1M4MM79_9EURY</name>
<protein>
    <submittedName>
        <fullName evidence="2">Uncharacterized protein</fullName>
    </submittedName>
</protein>
<dbReference type="Proteomes" id="UP000184671">
    <property type="component" value="Unassembled WGS sequence"/>
</dbReference>
<dbReference type="OrthoDB" id="107553at2157"/>
<feature type="transmembrane region" description="Helical" evidence="1">
    <location>
        <begin position="12"/>
        <end position="32"/>
    </location>
</feature>
<dbReference type="EMBL" id="FMID01000046">
    <property type="protein sequence ID" value="SCL76009.1"/>
    <property type="molecule type" value="Genomic_DNA"/>
</dbReference>
<dbReference type="RefSeq" id="WP_074370244.1">
    <property type="nucleotide sequence ID" value="NZ_FMID01000046.1"/>
</dbReference>